<dbReference type="PANTHER" id="PTHR30469:SF37">
    <property type="entry name" value="RAGD PROTEIN"/>
    <property type="match status" value="1"/>
</dbReference>
<dbReference type="GO" id="GO:0015562">
    <property type="term" value="F:efflux transmembrane transporter activity"/>
    <property type="evidence" value="ECO:0007669"/>
    <property type="project" value="TreeGrafter"/>
</dbReference>
<dbReference type="Pfam" id="PF25989">
    <property type="entry name" value="YknX_C"/>
    <property type="match status" value="1"/>
</dbReference>
<name>A0A060QI47_9PROT</name>
<dbReference type="Gene3D" id="1.10.287.470">
    <property type="entry name" value="Helix hairpin bin"/>
    <property type="match status" value="1"/>
</dbReference>
<evidence type="ECO:0000256" key="1">
    <source>
        <dbReference type="ARBA" id="ARBA00009477"/>
    </source>
</evidence>
<protein>
    <submittedName>
        <fullName evidence="6">Membrane-fusion protein</fullName>
    </submittedName>
</protein>
<dbReference type="InterPro" id="IPR058625">
    <property type="entry name" value="MdtA-like_BSH"/>
</dbReference>
<sequence>MATSPKIIAVAGGCVLALWVGALVVGRVHHNHALATETAQNAIPNVAVLNPIQSPDKVALTLPGNIDAWYQAPIYPQVSGYVKMWFKDYGAHVKAGDALAEINAPALDAQYAQAQADLNAVLAKYHLAAVTAERWRAMGKSQSVSGQSVSVSNANEQSAKAEVDAAQRNVDHFAALEKFKTIVAPFDGIVTSRSINVGDYVHDGGGNLNSTGAASELFTVADVHKLRLFVSVPEVFSYILQPDITADVSVPQFKDKKFRASFLTTARGYDPNTRTVTSEFTMENPGEVLWPGTFASVQLKAHNETAHLFEVPTSALVFEEKGMQVVVVNDDNTVHYKNVVVGRMADTSTEIQAGISPKDRIIANPPADLLEGDKVNVTTPQRGYNQSGFGASE</sequence>
<dbReference type="Proteomes" id="UP000027583">
    <property type="component" value="Unassembled WGS sequence"/>
</dbReference>
<evidence type="ECO:0000256" key="2">
    <source>
        <dbReference type="SAM" id="MobiDB-lite"/>
    </source>
</evidence>
<dbReference type="EMBL" id="CBLX010000024">
    <property type="protein sequence ID" value="CDG40824.1"/>
    <property type="molecule type" value="Genomic_DNA"/>
</dbReference>
<dbReference type="RefSeq" id="WP_023979309.1">
    <property type="nucleotide sequence ID" value="NZ_CBLX010000024.1"/>
</dbReference>
<dbReference type="SUPFAM" id="SSF111369">
    <property type="entry name" value="HlyD-like secretion proteins"/>
    <property type="match status" value="1"/>
</dbReference>
<reference evidence="6 7" key="2">
    <citation type="journal article" date="2014" name="PLoS ONE">
        <title>Evolution of mitochondria reconstructed from the energy metabolism of living bacteria.</title>
        <authorList>
            <person name="Degli Esposti M."/>
            <person name="Chouaia B."/>
            <person name="Comandatore F."/>
            <person name="Crotti E."/>
            <person name="Sassera D."/>
            <person name="Lievens P.M."/>
            <person name="Daffonchio D."/>
            <person name="Bandi C."/>
        </authorList>
    </citation>
    <scope>NUCLEOTIDE SEQUENCE [LARGE SCALE GENOMIC DNA]</scope>
    <source>
        <strain evidence="6 7">SF2.1</strain>
    </source>
</reference>
<dbReference type="eggNOG" id="COG0845">
    <property type="taxonomic scope" value="Bacteria"/>
</dbReference>
<evidence type="ECO:0000259" key="5">
    <source>
        <dbReference type="Pfam" id="PF25989"/>
    </source>
</evidence>
<feature type="domain" description="CusB-like beta-barrel" evidence="4">
    <location>
        <begin position="230"/>
        <end position="302"/>
    </location>
</feature>
<organism evidence="6 7">
    <name type="scientific">Asaia bogorensis</name>
    <dbReference type="NCBI Taxonomy" id="91915"/>
    <lineage>
        <taxon>Bacteria</taxon>
        <taxon>Pseudomonadati</taxon>
        <taxon>Pseudomonadota</taxon>
        <taxon>Alphaproteobacteria</taxon>
        <taxon>Acetobacterales</taxon>
        <taxon>Acetobacteraceae</taxon>
        <taxon>Asaia</taxon>
    </lineage>
</organism>
<feature type="domain" description="YknX-like C-terminal permuted SH3-like" evidence="5">
    <location>
        <begin position="310"/>
        <end position="377"/>
    </location>
</feature>
<dbReference type="Gene3D" id="2.40.420.20">
    <property type="match status" value="1"/>
</dbReference>
<accession>A0A060QI47</accession>
<feature type="domain" description="Multidrug resistance protein MdtA-like barrel-sandwich hybrid" evidence="3">
    <location>
        <begin position="72"/>
        <end position="204"/>
    </location>
</feature>
<comment type="similarity">
    <text evidence="1">Belongs to the membrane fusion protein (MFP) (TC 8.A.1) family.</text>
</comment>
<reference evidence="6 7" key="1">
    <citation type="journal article" date="2014" name="Genome Biol. Evol.">
        <title>Acetic acid bacteria genomes reveal functional traits for adaptation to life in insect guts.</title>
        <authorList>
            <person name="Chouaia B."/>
            <person name="Gaiarsa S."/>
            <person name="Crotti E."/>
            <person name="Comandatore F."/>
            <person name="Degli Esposti M."/>
            <person name="Ricci I."/>
            <person name="Alma A."/>
            <person name="Favia G."/>
            <person name="Bandi C."/>
            <person name="Daffonchio D."/>
        </authorList>
    </citation>
    <scope>NUCLEOTIDE SEQUENCE [LARGE SCALE GENOMIC DNA]</scope>
    <source>
        <strain evidence="6 7">SF2.1</strain>
    </source>
</reference>
<dbReference type="Gene3D" id="2.40.50.100">
    <property type="match status" value="1"/>
</dbReference>
<evidence type="ECO:0000259" key="4">
    <source>
        <dbReference type="Pfam" id="PF25954"/>
    </source>
</evidence>
<evidence type="ECO:0000259" key="3">
    <source>
        <dbReference type="Pfam" id="PF25917"/>
    </source>
</evidence>
<dbReference type="AlphaFoldDB" id="A0A060QI47"/>
<dbReference type="Pfam" id="PF25954">
    <property type="entry name" value="Beta-barrel_RND_2"/>
    <property type="match status" value="1"/>
</dbReference>
<feature type="compositionally biased region" description="Polar residues" evidence="2">
    <location>
        <begin position="376"/>
        <end position="393"/>
    </location>
</feature>
<comment type="caution">
    <text evidence="6">The sequence shown here is derived from an EMBL/GenBank/DDBJ whole genome shotgun (WGS) entry which is preliminary data.</text>
</comment>
<evidence type="ECO:0000313" key="6">
    <source>
        <dbReference type="EMBL" id="CDG40824.1"/>
    </source>
</evidence>
<dbReference type="PANTHER" id="PTHR30469">
    <property type="entry name" value="MULTIDRUG RESISTANCE PROTEIN MDTA"/>
    <property type="match status" value="1"/>
</dbReference>
<proteinExistence type="inferred from homology"/>
<dbReference type="InterPro" id="IPR058792">
    <property type="entry name" value="Beta-barrel_RND_2"/>
</dbReference>
<dbReference type="NCBIfam" id="TIGR01730">
    <property type="entry name" value="RND_mfp"/>
    <property type="match status" value="1"/>
</dbReference>
<dbReference type="Pfam" id="PF25917">
    <property type="entry name" value="BSH_RND"/>
    <property type="match status" value="1"/>
</dbReference>
<dbReference type="GO" id="GO:1990281">
    <property type="term" value="C:efflux pump complex"/>
    <property type="evidence" value="ECO:0007669"/>
    <property type="project" value="TreeGrafter"/>
</dbReference>
<dbReference type="Gene3D" id="2.40.30.170">
    <property type="match status" value="1"/>
</dbReference>
<evidence type="ECO:0000313" key="7">
    <source>
        <dbReference type="Proteomes" id="UP000027583"/>
    </source>
</evidence>
<dbReference type="InterPro" id="IPR058637">
    <property type="entry name" value="YknX-like_C"/>
</dbReference>
<dbReference type="InterPro" id="IPR006143">
    <property type="entry name" value="RND_pump_MFP"/>
</dbReference>
<feature type="region of interest" description="Disordered" evidence="2">
    <location>
        <begin position="372"/>
        <end position="393"/>
    </location>
</feature>
<gene>
    <name evidence="6" type="ORF">ASAP_2779</name>
</gene>